<dbReference type="EMBL" id="SSTD01003480">
    <property type="protein sequence ID" value="TYK26285.1"/>
    <property type="molecule type" value="Genomic_DNA"/>
</dbReference>
<evidence type="ECO:0000313" key="4">
    <source>
        <dbReference type="Proteomes" id="UP000321393"/>
    </source>
</evidence>
<sequence length="99" mass="10411">MTTSGTLQETGVLSTHKNIEESKKIVGEGYVDVFCGVGPYVRKIESGEAFSTHEQHGVGNASPDDVDGVGNTYPDAIFGDQTTGIGNTSPDVFFANSIL</sequence>
<name>A0A5D3DSF9_CUCMM</name>
<reference evidence="4 5" key="1">
    <citation type="submission" date="2019-08" db="EMBL/GenBank/DDBJ databases">
        <title>Draft genome sequences of two oriental melons (Cucumis melo L. var makuwa).</title>
        <authorList>
            <person name="Kwon S.-Y."/>
        </authorList>
    </citation>
    <scope>NUCLEOTIDE SEQUENCE [LARGE SCALE GENOMIC DNA]</scope>
    <source>
        <strain evidence="5">cv. Chang Bougi</strain>
        <strain evidence="4">cv. SW 3</strain>
        <tissue evidence="3">Leaf</tissue>
    </source>
</reference>
<dbReference type="AlphaFoldDB" id="A0A5D3DSF9"/>
<dbReference type="Proteomes" id="UP000321947">
    <property type="component" value="Unassembled WGS sequence"/>
</dbReference>
<organism evidence="3 5">
    <name type="scientific">Cucumis melo var. makuwa</name>
    <name type="common">Oriental melon</name>
    <dbReference type="NCBI Taxonomy" id="1194695"/>
    <lineage>
        <taxon>Eukaryota</taxon>
        <taxon>Viridiplantae</taxon>
        <taxon>Streptophyta</taxon>
        <taxon>Embryophyta</taxon>
        <taxon>Tracheophyta</taxon>
        <taxon>Spermatophyta</taxon>
        <taxon>Magnoliopsida</taxon>
        <taxon>eudicotyledons</taxon>
        <taxon>Gunneridae</taxon>
        <taxon>Pentapetalae</taxon>
        <taxon>rosids</taxon>
        <taxon>fabids</taxon>
        <taxon>Cucurbitales</taxon>
        <taxon>Cucurbitaceae</taxon>
        <taxon>Benincaseae</taxon>
        <taxon>Cucumis</taxon>
    </lineage>
</organism>
<protein>
    <submittedName>
        <fullName evidence="3">Uncharacterized protein</fullName>
    </submittedName>
</protein>
<evidence type="ECO:0000313" key="3">
    <source>
        <dbReference type="EMBL" id="TYK26285.1"/>
    </source>
</evidence>
<proteinExistence type="predicted"/>
<evidence type="ECO:0000313" key="2">
    <source>
        <dbReference type="EMBL" id="KAA0067048.1"/>
    </source>
</evidence>
<dbReference type="EMBL" id="SSTE01000699">
    <property type="protein sequence ID" value="KAA0067048.1"/>
    <property type="molecule type" value="Genomic_DNA"/>
</dbReference>
<evidence type="ECO:0000313" key="5">
    <source>
        <dbReference type="Proteomes" id="UP000321947"/>
    </source>
</evidence>
<gene>
    <name evidence="3" type="ORF">E5676_scaffold14G00590</name>
    <name evidence="2" type="ORF">E6C27_scaffold38G00950</name>
</gene>
<feature type="region of interest" description="Disordered" evidence="1">
    <location>
        <begin position="51"/>
        <end position="73"/>
    </location>
</feature>
<comment type="caution">
    <text evidence="3">The sequence shown here is derived from an EMBL/GenBank/DDBJ whole genome shotgun (WGS) entry which is preliminary data.</text>
</comment>
<evidence type="ECO:0000256" key="1">
    <source>
        <dbReference type="SAM" id="MobiDB-lite"/>
    </source>
</evidence>
<accession>A0A5D3DSF9</accession>
<dbReference type="Proteomes" id="UP000321393">
    <property type="component" value="Unassembled WGS sequence"/>
</dbReference>